<keyword evidence="4 6" id="KW-1133">Transmembrane helix</keyword>
<accession>A0A5M6D545</accession>
<keyword evidence="3 6" id="KW-0812">Transmembrane</keyword>
<evidence type="ECO:0000313" key="8">
    <source>
        <dbReference type="EMBL" id="KAA5542611.1"/>
    </source>
</evidence>
<evidence type="ECO:0000313" key="9">
    <source>
        <dbReference type="Proteomes" id="UP000324479"/>
    </source>
</evidence>
<feature type="transmembrane region" description="Helical" evidence="6">
    <location>
        <begin position="142"/>
        <end position="163"/>
    </location>
</feature>
<evidence type="ECO:0000256" key="5">
    <source>
        <dbReference type="ARBA" id="ARBA00023136"/>
    </source>
</evidence>
<reference evidence="8 9" key="1">
    <citation type="submission" date="2019-08" db="EMBL/GenBank/DDBJ databases">
        <authorList>
            <person name="Dhanesh K."/>
            <person name="Kumar G."/>
            <person name="Sasikala C."/>
            <person name="Venkata Ramana C."/>
        </authorList>
    </citation>
    <scope>NUCLEOTIDE SEQUENCE [LARGE SCALE GENOMIC DNA]</scope>
    <source>
        <strain evidence="8 9">JC645</strain>
    </source>
</reference>
<keyword evidence="5 6" id="KW-0472">Membrane</keyword>
<keyword evidence="9" id="KW-1185">Reference proteome</keyword>
<dbReference type="AlphaFoldDB" id="A0A5M6D545"/>
<feature type="domain" description="VTT" evidence="7">
    <location>
        <begin position="30"/>
        <end position="159"/>
    </location>
</feature>
<sequence length="206" mass="22927">MTSWIQEFLEQFGAAGVGALMLLENIFPPIPSEVVMPWAGYSVSQGNMSFWAAVGAGSVGSFAGAMFWYLLARWIGQERLKYWVRRHGWWMTLSEGDIRRTEDWFESWGSLAVLVCRLIPGVRTLISVPAGFAEMPTGKFSLYTAIGTIAWTALLAGLGWWLADNYGSLAKPLSYVSTAVVLGLFGWWLYRLVTQRAKRTRAKSGA</sequence>
<dbReference type="InterPro" id="IPR032816">
    <property type="entry name" value="VTT_dom"/>
</dbReference>
<keyword evidence="2" id="KW-1003">Cell membrane</keyword>
<evidence type="ECO:0000256" key="6">
    <source>
        <dbReference type="SAM" id="Phobius"/>
    </source>
</evidence>
<dbReference type="InterPro" id="IPR051311">
    <property type="entry name" value="DedA_domain"/>
</dbReference>
<evidence type="ECO:0000256" key="1">
    <source>
        <dbReference type="ARBA" id="ARBA00004651"/>
    </source>
</evidence>
<comment type="subcellular location">
    <subcellularLocation>
        <location evidence="1">Cell membrane</location>
        <topology evidence="1">Multi-pass membrane protein</topology>
    </subcellularLocation>
</comment>
<evidence type="ECO:0000256" key="2">
    <source>
        <dbReference type="ARBA" id="ARBA00022475"/>
    </source>
</evidence>
<proteinExistence type="predicted"/>
<evidence type="ECO:0000256" key="3">
    <source>
        <dbReference type="ARBA" id="ARBA00022692"/>
    </source>
</evidence>
<dbReference type="EMBL" id="VWOX01000007">
    <property type="protein sequence ID" value="KAA5542611.1"/>
    <property type="molecule type" value="Genomic_DNA"/>
</dbReference>
<dbReference type="PANTHER" id="PTHR42709:SF6">
    <property type="entry name" value="UNDECAPRENYL PHOSPHATE TRANSPORTER A"/>
    <property type="match status" value="1"/>
</dbReference>
<feature type="transmembrane region" description="Helical" evidence="6">
    <location>
        <begin position="50"/>
        <end position="71"/>
    </location>
</feature>
<comment type="caution">
    <text evidence="8">The sequence shown here is derived from an EMBL/GenBank/DDBJ whole genome shotgun (WGS) entry which is preliminary data.</text>
</comment>
<dbReference type="GO" id="GO:0005886">
    <property type="term" value="C:plasma membrane"/>
    <property type="evidence" value="ECO:0007669"/>
    <property type="project" value="UniProtKB-SubCell"/>
</dbReference>
<protein>
    <submittedName>
        <fullName evidence="8">DedA family protein</fullName>
    </submittedName>
</protein>
<name>A0A5M6D545_9BACT</name>
<feature type="transmembrane region" description="Helical" evidence="6">
    <location>
        <begin position="175"/>
        <end position="193"/>
    </location>
</feature>
<evidence type="ECO:0000259" key="7">
    <source>
        <dbReference type="Pfam" id="PF09335"/>
    </source>
</evidence>
<organism evidence="8 9">
    <name type="scientific">Roseiconus nitratireducens</name>
    <dbReference type="NCBI Taxonomy" id="2605748"/>
    <lineage>
        <taxon>Bacteria</taxon>
        <taxon>Pseudomonadati</taxon>
        <taxon>Planctomycetota</taxon>
        <taxon>Planctomycetia</taxon>
        <taxon>Pirellulales</taxon>
        <taxon>Pirellulaceae</taxon>
        <taxon>Roseiconus</taxon>
    </lineage>
</organism>
<feature type="transmembrane region" description="Helical" evidence="6">
    <location>
        <begin position="12"/>
        <end position="30"/>
    </location>
</feature>
<dbReference type="Proteomes" id="UP000324479">
    <property type="component" value="Unassembled WGS sequence"/>
</dbReference>
<evidence type="ECO:0000256" key="4">
    <source>
        <dbReference type="ARBA" id="ARBA00022989"/>
    </source>
</evidence>
<gene>
    <name evidence="8" type="ORF">FYK55_13835</name>
</gene>
<dbReference type="RefSeq" id="WP_150077028.1">
    <property type="nucleotide sequence ID" value="NZ_VWOX01000007.1"/>
</dbReference>
<dbReference type="Pfam" id="PF09335">
    <property type="entry name" value="VTT_dom"/>
    <property type="match status" value="1"/>
</dbReference>
<dbReference type="PANTHER" id="PTHR42709">
    <property type="entry name" value="ALKALINE PHOSPHATASE LIKE PROTEIN"/>
    <property type="match status" value="1"/>
</dbReference>